<dbReference type="InterPro" id="IPR015422">
    <property type="entry name" value="PyrdxlP-dep_Trfase_small"/>
</dbReference>
<dbReference type="PIRSF" id="PIRSF001434">
    <property type="entry name" value="CGS"/>
    <property type="match status" value="1"/>
</dbReference>
<evidence type="ECO:0000256" key="3">
    <source>
        <dbReference type="ARBA" id="ARBA00022898"/>
    </source>
</evidence>
<evidence type="ECO:0000313" key="7">
    <source>
        <dbReference type="Proteomes" id="UP000193207"/>
    </source>
</evidence>
<accession>A0A1X6YJG3</accession>
<evidence type="ECO:0000256" key="1">
    <source>
        <dbReference type="ARBA" id="ARBA00001933"/>
    </source>
</evidence>
<name>A0A1X6YJG3_9RHOB</name>
<comment type="similarity">
    <text evidence="2 5">Belongs to the trans-sulfuration enzymes family.</text>
</comment>
<evidence type="ECO:0000256" key="2">
    <source>
        <dbReference type="ARBA" id="ARBA00009077"/>
    </source>
</evidence>
<organism evidence="6 7">
    <name type="scientific">Roseovarius halotolerans</name>
    <dbReference type="NCBI Taxonomy" id="505353"/>
    <lineage>
        <taxon>Bacteria</taxon>
        <taxon>Pseudomonadati</taxon>
        <taxon>Pseudomonadota</taxon>
        <taxon>Alphaproteobacteria</taxon>
        <taxon>Rhodobacterales</taxon>
        <taxon>Roseobacteraceae</taxon>
        <taxon>Roseovarius</taxon>
    </lineage>
</organism>
<keyword evidence="7" id="KW-1185">Reference proteome</keyword>
<dbReference type="Pfam" id="PF01053">
    <property type="entry name" value="Cys_Met_Meta_PP"/>
    <property type="match status" value="1"/>
</dbReference>
<keyword evidence="6" id="KW-0808">Transferase</keyword>
<dbReference type="Gene3D" id="3.90.1150.10">
    <property type="entry name" value="Aspartate Aminotransferase, domain 1"/>
    <property type="match status" value="1"/>
</dbReference>
<dbReference type="AlphaFoldDB" id="A0A1X6YJG3"/>
<gene>
    <name evidence="6" type="primary">metB</name>
    <name evidence="6" type="ORF">ROH8110_00922</name>
</gene>
<evidence type="ECO:0000313" key="6">
    <source>
        <dbReference type="EMBL" id="SLN23143.1"/>
    </source>
</evidence>
<dbReference type="GO" id="GO:0019346">
    <property type="term" value="P:transsulfuration"/>
    <property type="evidence" value="ECO:0007669"/>
    <property type="project" value="InterPro"/>
</dbReference>
<evidence type="ECO:0000256" key="4">
    <source>
        <dbReference type="PIRSR" id="PIRSR001434-2"/>
    </source>
</evidence>
<feature type="modified residue" description="N6-(pyridoxal phosphate)lysine" evidence="4">
    <location>
        <position position="204"/>
    </location>
</feature>
<evidence type="ECO:0000256" key="5">
    <source>
        <dbReference type="RuleBase" id="RU362118"/>
    </source>
</evidence>
<dbReference type="PANTHER" id="PTHR11808">
    <property type="entry name" value="TRANS-SULFURATION ENZYME FAMILY MEMBER"/>
    <property type="match status" value="1"/>
</dbReference>
<dbReference type="FunFam" id="3.40.640.10:FF:000046">
    <property type="entry name" value="Cystathionine gamma-lyase"/>
    <property type="match status" value="1"/>
</dbReference>
<dbReference type="GO" id="GO:0005737">
    <property type="term" value="C:cytoplasm"/>
    <property type="evidence" value="ECO:0007669"/>
    <property type="project" value="TreeGrafter"/>
</dbReference>
<dbReference type="Gene3D" id="3.40.640.10">
    <property type="entry name" value="Type I PLP-dependent aspartate aminotransferase-like (Major domain)"/>
    <property type="match status" value="1"/>
</dbReference>
<dbReference type="InterPro" id="IPR000277">
    <property type="entry name" value="Cys/Met-Metab_PyrdxlP-dep_enz"/>
</dbReference>
<dbReference type="InterPro" id="IPR015424">
    <property type="entry name" value="PyrdxlP-dep_Trfase"/>
</dbReference>
<dbReference type="GO" id="GO:0019343">
    <property type="term" value="P:cysteine biosynthetic process via cystathionine"/>
    <property type="evidence" value="ECO:0007669"/>
    <property type="project" value="TreeGrafter"/>
</dbReference>
<dbReference type="OrthoDB" id="9805807at2"/>
<dbReference type="GO" id="GO:0004123">
    <property type="term" value="F:cystathionine gamma-lyase activity"/>
    <property type="evidence" value="ECO:0007669"/>
    <property type="project" value="TreeGrafter"/>
</dbReference>
<dbReference type="Proteomes" id="UP000193207">
    <property type="component" value="Unassembled WGS sequence"/>
</dbReference>
<protein>
    <submittedName>
        <fullName evidence="6">Cystathionine gamma-synthase</fullName>
        <ecNumber evidence="6">2.5.1.48</ecNumber>
    </submittedName>
</protein>
<reference evidence="6 7" key="1">
    <citation type="submission" date="2017-03" db="EMBL/GenBank/DDBJ databases">
        <authorList>
            <person name="Afonso C.L."/>
            <person name="Miller P.J."/>
            <person name="Scott M.A."/>
            <person name="Spackman E."/>
            <person name="Goraichik I."/>
            <person name="Dimitrov K.M."/>
            <person name="Suarez D.L."/>
            <person name="Swayne D.E."/>
        </authorList>
    </citation>
    <scope>NUCLEOTIDE SEQUENCE [LARGE SCALE GENOMIC DNA]</scope>
    <source>
        <strain evidence="6 7">CECT 8110</strain>
    </source>
</reference>
<dbReference type="SUPFAM" id="SSF53383">
    <property type="entry name" value="PLP-dependent transferases"/>
    <property type="match status" value="1"/>
</dbReference>
<dbReference type="InterPro" id="IPR015421">
    <property type="entry name" value="PyrdxlP-dep_Trfase_major"/>
</dbReference>
<dbReference type="GO" id="GO:0030170">
    <property type="term" value="F:pyridoxal phosphate binding"/>
    <property type="evidence" value="ECO:0007669"/>
    <property type="project" value="InterPro"/>
</dbReference>
<proteinExistence type="inferred from homology"/>
<dbReference type="RefSeq" id="WP_085816518.1">
    <property type="nucleotide sequence ID" value="NZ_FWFU01000001.1"/>
</dbReference>
<dbReference type="PANTHER" id="PTHR11808:SF15">
    <property type="entry name" value="CYSTATHIONINE GAMMA-LYASE"/>
    <property type="match status" value="1"/>
</dbReference>
<comment type="cofactor">
    <cofactor evidence="1 5">
        <name>pyridoxal 5'-phosphate</name>
        <dbReference type="ChEBI" id="CHEBI:597326"/>
    </cofactor>
</comment>
<dbReference type="EC" id="2.5.1.48" evidence="6"/>
<dbReference type="GO" id="GO:0003962">
    <property type="term" value="F:cystathionine gamma-synthase activity"/>
    <property type="evidence" value="ECO:0007669"/>
    <property type="project" value="UniProtKB-EC"/>
</dbReference>
<sequence>MSDKNRKLAPATIAAQAAGAVNRADGGVVPGISMASTYERDRDNALLSPENIYARDHNETIRQAEEVLRQLEGAAASLLFPSGMAAIAAVLRTVPGGGRVIMQSGIYWGTTSWVRDFCARRDVTLEEVDAADEGALMAACAAPADLVWIEVPSNPWLKITDIARAAELAHGAGAALAVDGTAATPVLTRALDHGADIAMHSATKAINGHTDVVAGVLSCRDSDAPVWRAIAADRHDAGAILGPFEAWLLMRGMRTLPLRMERMCESARRIAAFLADHEAVEAVLYPGLEGHPGHDLAARQMRGGFGYLMSVLIRGGKARALEVNGRLALFHRATSLGGVDSLVEHRATIEPDTGIPGNLLRLSVGIEDVDDLIADLSQALEG</sequence>
<keyword evidence="3 4" id="KW-0663">Pyridoxal phosphate</keyword>
<dbReference type="EMBL" id="FWFU01000001">
    <property type="protein sequence ID" value="SLN23143.1"/>
    <property type="molecule type" value="Genomic_DNA"/>
</dbReference>